<dbReference type="AlphaFoldDB" id="A0A6C7EAZ6"/>
<keyword evidence="2" id="KW-1185">Reference proteome</keyword>
<proteinExistence type="predicted"/>
<dbReference type="RefSeq" id="WP_015442807.1">
    <property type="nucleotide sequence ID" value="NC_020520.1"/>
</dbReference>
<dbReference type="Proteomes" id="UP000011863">
    <property type="component" value="Chromosome"/>
</dbReference>
<reference evidence="1 2" key="1">
    <citation type="journal article" date="2013" name="Int. J. Syst. Evol. Microbiol.">
        <title>Ilumatobacter nonamiense sp. nov. and Ilumatobacter coccineum sp. nov., isolated from seashore sand.</title>
        <authorList>
            <person name="Matsumoto A."/>
            <person name="Kasai H."/>
            <person name="Matsuo Y."/>
            <person name="Shizuri Y."/>
            <person name="Ichikawa N."/>
            <person name="Fujita N."/>
            <person name="Omura S."/>
            <person name="Takahashi Y."/>
        </authorList>
    </citation>
    <scope>NUCLEOTIDE SEQUENCE [LARGE SCALE GENOMIC DNA]</scope>
    <source>
        <strain evidence="2">NBRC 103263 / KCTC 29153 / YM16-304</strain>
    </source>
</reference>
<gene>
    <name evidence="1" type="ORF">YM304_32460</name>
</gene>
<dbReference type="KEGG" id="aym:YM304_32460"/>
<evidence type="ECO:0000313" key="1">
    <source>
        <dbReference type="EMBL" id="BAN03560.1"/>
    </source>
</evidence>
<name>A0A6C7EAZ6_ILUCY</name>
<evidence type="ECO:0008006" key="3">
    <source>
        <dbReference type="Google" id="ProtNLM"/>
    </source>
</evidence>
<accession>A0A6C7EAZ6</accession>
<organism evidence="1 2">
    <name type="scientific">Ilumatobacter coccineus (strain NBRC 103263 / KCTC 29153 / YM16-304)</name>
    <dbReference type="NCBI Taxonomy" id="1313172"/>
    <lineage>
        <taxon>Bacteria</taxon>
        <taxon>Bacillati</taxon>
        <taxon>Actinomycetota</taxon>
        <taxon>Acidimicrobiia</taxon>
        <taxon>Acidimicrobiales</taxon>
        <taxon>Ilumatobacteraceae</taxon>
        <taxon>Ilumatobacter</taxon>
    </lineage>
</organism>
<evidence type="ECO:0000313" key="2">
    <source>
        <dbReference type="Proteomes" id="UP000011863"/>
    </source>
</evidence>
<dbReference type="EMBL" id="AP012057">
    <property type="protein sequence ID" value="BAN03560.1"/>
    <property type="molecule type" value="Genomic_DNA"/>
</dbReference>
<protein>
    <recommendedName>
        <fullName evidence="3">YtxH domain-containing protein</fullName>
    </recommendedName>
</protein>
<sequence length="78" mass="7937">MKFLKGLVMGGVLGFAVGAGLSEKQRAQITSSVKSKTKPVVDEVKSNIGQVADTAVSEVTGKIDDVGDAAADRISTTG</sequence>